<gene>
    <name evidence="1" type="ORF">UFOVP129_73</name>
</gene>
<dbReference type="EMBL" id="LR796245">
    <property type="protein sequence ID" value="CAB4131352.1"/>
    <property type="molecule type" value="Genomic_DNA"/>
</dbReference>
<reference evidence="1" key="1">
    <citation type="submission" date="2020-04" db="EMBL/GenBank/DDBJ databases">
        <authorList>
            <person name="Chiriac C."/>
            <person name="Salcher M."/>
            <person name="Ghai R."/>
            <person name="Kavagutti S V."/>
        </authorList>
    </citation>
    <scope>NUCLEOTIDE SEQUENCE</scope>
</reference>
<evidence type="ECO:0000313" key="1">
    <source>
        <dbReference type="EMBL" id="CAB4131352.1"/>
    </source>
</evidence>
<protein>
    <submittedName>
        <fullName evidence="1">Uncharacterized protein</fullName>
    </submittedName>
</protein>
<accession>A0A6J5LCY3</accession>
<name>A0A6J5LCY3_9CAUD</name>
<sequence>MIEVSLNKQYRGASFDIRFCAKNKKHACEILECSMYYLNNYCYCNKTERQYKEIFAKPYGTHAIEAVGHKNEMLFEDAKKLVDVYNKEVRFKPLLEIIPTTDADANPLIHI</sequence>
<organism evidence="1">
    <name type="scientific">uncultured Caudovirales phage</name>
    <dbReference type="NCBI Taxonomy" id="2100421"/>
    <lineage>
        <taxon>Viruses</taxon>
        <taxon>Duplodnaviria</taxon>
        <taxon>Heunggongvirae</taxon>
        <taxon>Uroviricota</taxon>
        <taxon>Caudoviricetes</taxon>
        <taxon>Peduoviridae</taxon>
        <taxon>Maltschvirus</taxon>
        <taxon>Maltschvirus maltsch</taxon>
    </lineage>
</organism>
<proteinExistence type="predicted"/>